<proteinExistence type="predicted"/>
<keyword evidence="1" id="KW-1133">Transmembrane helix</keyword>
<feature type="transmembrane region" description="Helical" evidence="1">
    <location>
        <begin position="340"/>
        <end position="358"/>
    </location>
</feature>
<comment type="caution">
    <text evidence="3">The sequence shown here is derived from an EMBL/GenBank/DDBJ whole genome shotgun (WGS) entry which is preliminary data.</text>
</comment>
<feature type="transmembrane region" description="Helical" evidence="1">
    <location>
        <begin position="248"/>
        <end position="266"/>
    </location>
</feature>
<dbReference type="InterPro" id="IPR032809">
    <property type="entry name" value="Put_HupE_UreJ"/>
</dbReference>
<name>A0ABW9XSR4_9BACL</name>
<keyword evidence="2" id="KW-0732">Signal</keyword>
<feature type="transmembrane region" description="Helical" evidence="1">
    <location>
        <begin position="273"/>
        <end position="295"/>
    </location>
</feature>
<dbReference type="Pfam" id="PF13795">
    <property type="entry name" value="HupE_UreJ_2"/>
    <property type="match status" value="1"/>
</dbReference>
<keyword evidence="1" id="KW-0472">Membrane</keyword>
<reference evidence="3 4" key="1">
    <citation type="submission" date="2020-01" db="EMBL/GenBank/DDBJ databases">
        <title>Paenibacillus soybeanensis sp. nov. isolated from the nodules of soybean (Glycine max(L.) Merr).</title>
        <authorList>
            <person name="Wang H."/>
        </authorList>
    </citation>
    <scope>NUCLEOTIDE SEQUENCE [LARGE SCALE GENOMIC DNA]</scope>
    <source>
        <strain evidence="3 4">T1</strain>
    </source>
</reference>
<evidence type="ECO:0000256" key="1">
    <source>
        <dbReference type="SAM" id="Phobius"/>
    </source>
</evidence>
<protein>
    <recommendedName>
        <fullName evidence="5">HupE/UreJ family protein</fullName>
    </recommendedName>
</protein>
<dbReference type="RefSeq" id="WP_161744506.1">
    <property type="nucleotide sequence ID" value="NZ_JAAAMV010000014.1"/>
</dbReference>
<evidence type="ECO:0000313" key="3">
    <source>
        <dbReference type="EMBL" id="NBD25693.1"/>
    </source>
</evidence>
<keyword evidence="1" id="KW-0812">Transmembrane</keyword>
<sequence>MGRLIGCTAIVFCFAIGLFPKATSAHDNVSIAFTDISMDGHAIKMVLQINMYDIRVEATPEAPDVGDLTPEAYNRFVTELQDPVEKYLLANIQLYADDLPLKGKMTRLSQVEVKDQNQPFAEAVLEFPVVNTPRKFEMAYNLVFQRDPYHVNYVNAALGDLKANAVFVAELHEMKIGEMSLPYTLGHFALLGLKQMLIMFEAIILIALLIIGRTSFKQLAIALFVFLGMVAVTLALASMRAVDLPSQFTHFMVALSVVVVSLYTLLGKKKNLYPWMAGGFGFFYGAGYVEGLAGLEPDGGNNAYPVLAYMTGIGVALILVAGLLYLLLQFALKAKSAIPRISKVIVPVAILWLLVKLFF</sequence>
<organism evidence="3 4">
    <name type="scientific">Paenibacillus glycinis</name>
    <dbReference type="NCBI Taxonomy" id="2697035"/>
    <lineage>
        <taxon>Bacteria</taxon>
        <taxon>Bacillati</taxon>
        <taxon>Bacillota</taxon>
        <taxon>Bacilli</taxon>
        <taxon>Bacillales</taxon>
        <taxon>Paenibacillaceae</taxon>
        <taxon>Paenibacillus</taxon>
    </lineage>
</organism>
<dbReference type="Proteomes" id="UP000665561">
    <property type="component" value="Unassembled WGS sequence"/>
</dbReference>
<evidence type="ECO:0000313" key="4">
    <source>
        <dbReference type="Proteomes" id="UP000665561"/>
    </source>
</evidence>
<feature type="transmembrane region" description="Helical" evidence="1">
    <location>
        <begin position="219"/>
        <end position="242"/>
    </location>
</feature>
<gene>
    <name evidence="3" type="ORF">GT019_17615</name>
</gene>
<evidence type="ECO:0000256" key="2">
    <source>
        <dbReference type="SAM" id="SignalP"/>
    </source>
</evidence>
<feature type="chain" id="PRO_5045421152" description="HupE/UreJ family protein" evidence="2">
    <location>
        <begin position="26"/>
        <end position="359"/>
    </location>
</feature>
<feature type="transmembrane region" description="Helical" evidence="1">
    <location>
        <begin position="188"/>
        <end position="212"/>
    </location>
</feature>
<feature type="transmembrane region" description="Helical" evidence="1">
    <location>
        <begin position="307"/>
        <end position="328"/>
    </location>
</feature>
<feature type="signal peptide" evidence="2">
    <location>
        <begin position="1"/>
        <end position="25"/>
    </location>
</feature>
<keyword evidence="4" id="KW-1185">Reference proteome</keyword>
<dbReference type="EMBL" id="JAAAMV010000014">
    <property type="protein sequence ID" value="NBD25693.1"/>
    <property type="molecule type" value="Genomic_DNA"/>
</dbReference>
<evidence type="ECO:0008006" key="5">
    <source>
        <dbReference type="Google" id="ProtNLM"/>
    </source>
</evidence>
<accession>A0ABW9XSR4</accession>